<dbReference type="RefSeq" id="WP_143410365.1">
    <property type="nucleotide sequence ID" value="NZ_VHSF01000002.1"/>
</dbReference>
<reference evidence="1 2" key="1">
    <citation type="submission" date="2019-06" db="EMBL/GenBank/DDBJ databases">
        <title>Gramella sabulilitoris sp. nov., isolated from a marine sand.</title>
        <authorList>
            <person name="Yoon J.-H."/>
        </authorList>
    </citation>
    <scope>NUCLEOTIDE SEQUENCE [LARGE SCALE GENOMIC DNA]</scope>
    <source>
        <strain evidence="1 2">HSMS-1</strain>
    </source>
</reference>
<evidence type="ECO:0000313" key="2">
    <source>
        <dbReference type="Proteomes" id="UP000315131"/>
    </source>
</evidence>
<name>A0A550I287_9FLAO</name>
<dbReference type="InterPro" id="IPR016084">
    <property type="entry name" value="Haem_Oase-like_multi-hlx"/>
</dbReference>
<sequence length="186" mass="21217">MTKILNRLREETSTLHREIEKDNLAGKIMDHSISLEEYKLLLFQNYIAYDAAEAQIGNYLKNYSTDKTQRLAQDLNNLGVHELEHNLDFICSNEAEAIGAAYVVEGSAMGGMLIGKEISNCPELKTIAAPLFFNGHRDSVRNWNEYLKFLRSKEFSETEIDLATSKAKETFLLFEKAFNIQLTQTD</sequence>
<dbReference type="AlphaFoldDB" id="A0A550I287"/>
<organism evidence="1 2">
    <name type="scientific">Christiangramia sabulilitoris</name>
    <dbReference type="NCBI Taxonomy" id="2583991"/>
    <lineage>
        <taxon>Bacteria</taxon>
        <taxon>Pseudomonadati</taxon>
        <taxon>Bacteroidota</taxon>
        <taxon>Flavobacteriia</taxon>
        <taxon>Flavobacteriales</taxon>
        <taxon>Flavobacteriaceae</taxon>
        <taxon>Christiangramia</taxon>
    </lineage>
</organism>
<dbReference type="CDD" id="cd19166">
    <property type="entry name" value="HemeO-bac"/>
    <property type="match status" value="1"/>
</dbReference>
<protein>
    <submittedName>
        <fullName evidence="1">Biliverdin-producing heme oxygenase</fullName>
    </submittedName>
</protein>
<dbReference type="GO" id="GO:0004392">
    <property type="term" value="F:heme oxygenase (decyclizing) activity"/>
    <property type="evidence" value="ECO:0007669"/>
    <property type="project" value="InterPro"/>
</dbReference>
<dbReference type="Pfam" id="PF01126">
    <property type="entry name" value="Heme_oxygenase"/>
    <property type="match status" value="1"/>
</dbReference>
<accession>A0A550I287</accession>
<gene>
    <name evidence="1" type="ORF">FGM01_06600</name>
</gene>
<comment type="caution">
    <text evidence="1">The sequence shown here is derived from an EMBL/GenBank/DDBJ whole genome shotgun (WGS) entry which is preliminary data.</text>
</comment>
<keyword evidence="2" id="KW-1185">Reference proteome</keyword>
<dbReference type="Gene3D" id="1.20.910.10">
    <property type="entry name" value="Heme oxygenase-like"/>
    <property type="match status" value="1"/>
</dbReference>
<dbReference type="GO" id="GO:0006788">
    <property type="term" value="P:heme oxidation"/>
    <property type="evidence" value="ECO:0007669"/>
    <property type="project" value="InterPro"/>
</dbReference>
<evidence type="ECO:0000313" key="1">
    <source>
        <dbReference type="EMBL" id="TRO65071.1"/>
    </source>
</evidence>
<dbReference type="InterPro" id="IPR016053">
    <property type="entry name" value="Haem_Oase-like"/>
</dbReference>
<dbReference type="OrthoDB" id="114943at2"/>
<dbReference type="EMBL" id="VHSF01000002">
    <property type="protein sequence ID" value="TRO65071.1"/>
    <property type="molecule type" value="Genomic_DNA"/>
</dbReference>
<proteinExistence type="predicted"/>
<dbReference type="Proteomes" id="UP000315131">
    <property type="component" value="Unassembled WGS sequence"/>
</dbReference>
<dbReference type="SUPFAM" id="SSF48613">
    <property type="entry name" value="Heme oxygenase-like"/>
    <property type="match status" value="1"/>
</dbReference>